<feature type="transmembrane region" description="Helical" evidence="3">
    <location>
        <begin position="331"/>
        <end position="348"/>
    </location>
</feature>
<feature type="transmembrane region" description="Helical" evidence="3">
    <location>
        <begin position="299"/>
        <end position="319"/>
    </location>
</feature>
<protein>
    <submittedName>
        <fullName evidence="5">Monocarboxylate transporter 9-like protein</fullName>
    </submittedName>
</protein>
<dbReference type="PROSITE" id="PS51257">
    <property type="entry name" value="PROKAR_LIPOPROTEIN"/>
    <property type="match status" value="1"/>
</dbReference>
<dbReference type="InterPro" id="IPR036259">
    <property type="entry name" value="MFS_trans_sf"/>
</dbReference>
<dbReference type="Pfam" id="PF07690">
    <property type="entry name" value="MFS_1"/>
    <property type="match status" value="1"/>
</dbReference>
<evidence type="ECO:0000313" key="6">
    <source>
        <dbReference type="Proteomes" id="UP000288716"/>
    </source>
</evidence>
<feature type="non-terminal residue" evidence="5">
    <location>
        <position position="432"/>
    </location>
</feature>
<feature type="transmembrane region" description="Helical" evidence="3">
    <location>
        <begin position="355"/>
        <end position="376"/>
    </location>
</feature>
<dbReference type="InterPro" id="IPR011701">
    <property type="entry name" value="MFS"/>
</dbReference>
<dbReference type="PROSITE" id="PS50850">
    <property type="entry name" value="MFS"/>
    <property type="match status" value="1"/>
</dbReference>
<evidence type="ECO:0000259" key="4">
    <source>
        <dbReference type="PROSITE" id="PS50850"/>
    </source>
</evidence>
<feature type="transmembrane region" description="Helical" evidence="3">
    <location>
        <begin position="105"/>
        <end position="128"/>
    </location>
</feature>
<evidence type="ECO:0000256" key="3">
    <source>
        <dbReference type="SAM" id="Phobius"/>
    </source>
</evidence>
<proteinExistence type="predicted"/>
<feature type="transmembrane region" description="Helical" evidence="3">
    <location>
        <begin position="12"/>
        <end position="30"/>
    </location>
</feature>
<evidence type="ECO:0000256" key="2">
    <source>
        <dbReference type="SAM" id="MobiDB-lite"/>
    </source>
</evidence>
<keyword evidence="6" id="KW-1185">Reference proteome</keyword>
<feature type="transmembrane region" description="Helical" evidence="3">
    <location>
        <begin position="169"/>
        <end position="189"/>
    </location>
</feature>
<dbReference type="Gene3D" id="1.20.1250.20">
    <property type="entry name" value="MFS general substrate transporter like domains"/>
    <property type="match status" value="2"/>
</dbReference>
<dbReference type="SUPFAM" id="SSF103473">
    <property type="entry name" value="MFS general substrate transporter"/>
    <property type="match status" value="1"/>
</dbReference>
<reference evidence="5 6" key="1">
    <citation type="journal article" date="2018" name="Gigascience">
        <title>Genomes of trombidid mites reveal novel predicted allergens and laterally-transferred genes associated with secondary metabolism.</title>
        <authorList>
            <person name="Dong X."/>
            <person name="Chaisiri K."/>
            <person name="Xia D."/>
            <person name="Armstrong S.D."/>
            <person name="Fang Y."/>
            <person name="Donnelly M.J."/>
            <person name="Kadowaki T."/>
            <person name="McGarry J.W."/>
            <person name="Darby A.C."/>
            <person name="Makepeace B.L."/>
        </authorList>
    </citation>
    <scope>NUCLEOTIDE SEQUENCE [LARGE SCALE GENOMIC DNA]</scope>
    <source>
        <strain evidence="5">UoL-UT</strain>
    </source>
</reference>
<dbReference type="VEuPathDB" id="VectorBase:LDEU008868"/>
<comment type="subcellular location">
    <subcellularLocation>
        <location evidence="1">Membrane</location>
        <topology evidence="1">Multi-pass membrane protein</topology>
    </subcellularLocation>
</comment>
<organism evidence="5 6">
    <name type="scientific">Leptotrombidium deliense</name>
    <dbReference type="NCBI Taxonomy" id="299467"/>
    <lineage>
        <taxon>Eukaryota</taxon>
        <taxon>Metazoa</taxon>
        <taxon>Ecdysozoa</taxon>
        <taxon>Arthropoda</taxon>
        <taxon>Chelicerata</taxon>
        <taxon>Arachnida</taxon>
        <taxon>Acari</taxon>
        <taxon>Acariformes</taxon>
        <taxon>Trombidiformes</taxon>
        <taxon>Prostigmata</taxon>
        <taxon>Anystina</taxon>
        <taxon>Parasitengona</taxon>
        <taxon>Trombiculoidea</taxon>
        <taxon>Trombiculidae</taxon>
        <taxon>Leptotrombidium</taxon>
    </lineage>
</organism>
<evidence type="ECO:0000313" key="5">
    <source>
        <dbReference type="EMBL" id="RWS23172.1"/>
    </source>
</evidence>
<dbReference type="GO" id="GO:0016020">
    <property type="term" value="C:membrane"/>
    <property type="evidence" value="ECO:0007669"/>
    <property type="project" value="UniProtKB-SubCell"/>
</dbReference>
<sequence length="432" mass="47746">MILNRGIDSNWAWVVAFASCWVNFSIYGLWRSFGVLYVAFIRDFGVTHQTASWPFTLCCAVYHLIGPVVGLLNHKYSLRTLQAIGCIVASLGVMLAYFANDFLMVIVFIGAVQGLGLGVIRTLSNVIIQQFFKRHRATATGIAMAGGTISSFFFPTFAEFILTKCGLKISFLVFGSIMMQALIGIYVQWPPTSAVVQRTDDIRKETNCDQNAISVDASDAPKEVDSDTQSFLNSSRNENSNYSQLDKDKNLTQINSVKITVEVAENEEKAKESSFSILVYLMTIVDMTLEKNITNKTNAILLITVFSVADLTGRVSFGWISDKGFAKPKTIAIVCQILLTISLIVTPLMRSLIGLYICSLLVGILIGVITILWPILNVDFFGTEKLAISLGLNCFFSGAESLVRPFVIGFYLDHLKSYDLLYFTMAALVLCT</sequence>
<gene>
    <name evidence="5" type="ORF">B4U80_04514</name>
</gene>
<feature type="compositionally biased region" description="Polar residues" evidence="2">
    <location>
        <begin position="227"/>
        <end position="243"/>
    </location>
</feature>
<comment type="caution">
    <text evidence="5">The sequence shown here is derived from an EMBL/GenBank/DDBJ whole genome shotgun (WGS) entry which is preliminary data.</text>
</comment>
<dbReference type="InterPro" id="IPR020846">
    <property type="entry name" value="MFS_dom"/>
</dbReference>
<dbReference type="EMBL" id="NCKV01006969">
    <property type="protein sequence ID" value="RWS23172.1"/>
    <property type="molecule type" value="Genomic_DNA"/>
</dbReference>
<dbReference type="InterPro" id="IPR050327">
    <property type="entry name" value="Proton-linked_MCT"/>
</dbReference>
<keyword evidence="3" id="KW-1133">Transmembrane helix</keyword>
<dbReference type="OrthoDB" id="6515633at2759"/>
<feature type="region of interest" description="Disordered" evidence="2">
    <location>
        <begin position="219"/>
        <end position="243"/>
    </location>
</feature>
<feature type="transmembrane region" description="Helical" evidence="3">
    <location>
        <begin position="50"/>
        <end position="73"/>
    </location>
</feature>
<dbReference type="Proteomes" id="UP000288716">
    <property type="component" value="Unassembled WGS sequence"/>
</dbReference>
<feature type="domain" description="Major facilitator superfamily (MFS) profile" evidence="4">
    <location>
        <begin position="1"/>
        <end position="432"/>
    </location>
</feature>
<accession>A0A443S6K8</accession>
<keyword evidence="3" id="KW-0812">Transmembrane</keyword>
<dbReference type="AlphaFoldDB" id="A0A443S6K8"/>
<feature type="transmembrane region" description="Helical" evidence="3">
    <location>
        <begin position="388"/>
        <end position="412"/>
    </location>
</feature>
<dbReference type="PANTHER" id="PTHR11360:SF303">
    <property type="entry name" value="MAJOR FACILITATOR SUPERFAMILY (MFS) PROFILE DOMAIN-CONTAINING PROTEIN"/>
    <property type="match status" value="1"/>
</dbReference>
<feature type="transmembrane region" description="Helical" evidence="3">
    <location>
        <begin position="80"/>
        <end position="99"/>
    </location>
</feature>
<dbReference type="STRING" id="299467.A0A443S6K8"/>
<dbReference type="GO" id="GO:0008028">
    <property type="term" value="F:monocarboxylic acid transmembrane transporter activity"/>
    <property type="evidence" value="ECO:0007669"/>
    <property type="project" value="TreeGrafter"/>
</dbReference>
<keyword evidence="3" id="KW-0472">Membrane</keyword>
<name>A0A443S6K8_9ACAR</name>
<evidence type="ECO:0000256" key="1">
    <source>
        <dbReference type="ARBA" id="ARBA00004141"/>
    </source>
</evidence>
<dbReference type="PANTHER" id="PTHR11360">
    <property type="entry name" value="MONOCARBOXYLATE TRANSPORTER"/>
    <property type="match status" value="1"/>
</dbReference>
<feature type="transmembrane region" description="Helical" evidence="3">
    <location>
        <begin position="140"/>
        <end position="163"/>
    </location>
</feature>